<protein>
    <submittedName>
        <fullName evidence="1">Uncharacterized protein</fullName>
    </submittedName>
</protein>
<name>A0A815IRG4_9BILA</name>
<evidence type="ECO:0000313" key="1">
    <source>
        <dbReference type="EMBL" id="CAF1367113.1"/>
    </source>
</evidence>
<sequence>MPLSKTFAFLMSIYKDHFNPSNSHENILLGDSGTCKPSQFRITIALENSITYILVVSAYGDDPIDEFSIFSSGPNNVDLKNIISAAAVEHPFSSTGVIISQSICNINPSLVNDVILAR</sequence>
<dbReference type="EMBL" id="CAJNOE010000969">
    <property type="protein sequence ID" value="CAF1367113.1"/>
    <property type="molecule type" value="Genomic_DNA"/>
</dbReference>
<dbReference type="EMBL" id="CAJOBB010000509">
    <property type="protein sequence ID" value="CAF3695356.1"/>
    <property type="molecule type" value="Genomic_DNA"/>
</dbReference>
<evidence type="ECO:0000313" key="2">
    <source>
        <dbReference type="EMBL" id="CAF3695356.1"/>
    </source>
</evidence>
<gene>
    <name evidence="1" type="ORF">IZO911_LOCUS37651</name>
    <name evidence="2" type="ORF">KXQ929_LOCUS10655</name>
</gene>
<proteinExistence type="predicted"/>
<dbReference type="Proteomes" id="UP000663868">
    <property type="component" value="Unassembled WGS sequence"/>
</dbReference>
<reference evidence="1" key="1">
    <citation type="submission" date="2021-02" db="EMBL/GenBank/DDBJ databases">
        <authorList>
            <person name="Nowell W R."/>
        </authorList>
    </citation>
    <scope>NUCLEOTIDE SEQUENCE</scope>
</reference>
<organism evidence="1 3">
    <name type="scientific">Adineta steineri</name>
    <dbReference type="NCBI Taxonomy" id="433720"/>
    <lineage>
        <taxon>Eukaryota</taxon>
        <taxon>Metazoa</taxon>
        <taxon>Spiralia</taxon>
        <taxon>Gnathifera</taxon>
        <taxon>Rotifera</taxon>
        <taxon>Eurotatoria</taxon>
        <taxon>Bdelloidea</taxon>
        <taxon>Adinetida</taxon>
        <taxon>Adinetidae</taxon>
        <taxon>Adineta</taxon>
    </lineage>
</organism>
<evidence type="ECO:0000313" key="3">
    <source>
        <dbReference type="Proteomes" id="UP000663860"/>
    </source>
</evidence>
<dbReference type="AlphaFoldDB" id="A0A815IRG4"/>
<dbReference type="Proteomes" id="UP000663860">
    <property type="component" value="Unassembled WGS sequence"/>
</dbReference>
<comment type="caution">
    <text evidence="1">The sequence shown here is derived from an EMBL/GenBank/DDBJ whole genome shotgun (WGS) entry which is preliminary data.</text>
</comment>
<accession>A0A815IRG4</accession>